<evidence type="ECO:0000313" key="5">
    <source>
        <dbReference type="EMBL" id="MDR4127088.1"/>
    </source>
</evidence>
<dbReference type="PANTHER" id="PTHR30146">
    <property type="entry name" value="LACI-RELATED TRANSCRIPTIONAL REPRESSOR"/>
    <property type="match status" value="1"/>
</dbReference>
<dbReference type="InterPro" id="IPR000843">
    <property type="entry name" value="HTH_LacI"/>
</dbReference>
<sequence length="300" mass="32342">MLAVAQKLGYRPNASARTLRTQRSKVLGIVLPTLENPVFAECLQGMAGATAEQGYAIMPMTTQYRLDTEEEAVRQLLSFGVDGVALVVSDAGSSRAITLLRSETVPYVLVYNRHPAHPCVSVAGDAAMHEIVGRLVDLGHRRIAMVCGRLTASDRALQRHLGFCEAMDQAGLTPRPLIEVPFVETATQDIADVLRTPQRPTALVCSNDLLALRTMRAAHECGLSVPQDISITGFDGIGLARDLTPRLSTIAQPNAEMGRAAVTWLLDGVNSRRHPSAADSITLPHRVRWAESCAAAPTHP</sequence>
<evidence type="ECO:0000313" key="6">
    <source>
        <dbReference type="Proteomes" id="UP001232156"/>
    </source>
</evidence>
<name>A0ABU1D9P1_9BURK</name>
<dbReference type="PANTHER" id="PTHR30146:SF138">
    <property type="entry name" value="TRANSCRIPTIONAL REGULATORY PROTEIN"/>
    <property type="match status" value="1"/>
</dbReference>
<evidence type="ECO:0000256" key="3">
    <source>
        <dbReference type="ARBA" id="ARBA00023163"/>
    </source>
</evidence>
<keyword evidence="2" id="KW-0238">DNA-binding</keyword>
<evidence type="ECO:0000259" key="4">
    <source>
        <dbReference type="PROSITE" id="PS50932"/>
    </source>
</evidence>
<keyword evidence="6" id="KW-1185">Reference proteome</keyword>
<dbReference type="Gene3D" id="3.40.50.2300">
    <property type="match status" value="2"/>
</dbReference>
<keyword evidence="1" id="KW-0805">Transcription regulation</keyword>
<dbReference type="InterPro" id="IPR010982">
    <property type="entry name" value="Lambda_DNA-bd_dom_sf"/>
</dbReference>
<feature type="domain" description="HTH lacI-type" evidence="4">
    <location>
        <begin position="1"/>
        <end position="21"/>
    </location>
</feature>
<evidence type="ECO:0000256" key="2">
    <source>
        <dbReference type="ARBA" id="ARBA00023125"/>
    </source>
</evidence>
<keyword evidence="3" id="KW-0804">Transcription</keyword>
<evidence type="ECO:0000256" key="1">
    <source>
        <dbReference type="ARBA" id="ARBA00023015"/>
    </source>
</evidence>
<accession>A0ABU1D9P1</accession>
<dbReference type="EMBL" id="JAUZQE010000053">
    <property type="protein sequence ID" value="MDR4127088.1"/>
    <property type="molecule type" value="Genomic_DNA"/>
</dbReference>
<dbReference type="PROSITE" id="PS50932">
    <property type="entry name" value="HTH_LACI_2"/>
    <property type="match status" value="1"/>
</dbReference>
<dbReference type="SUPFAM" id="SSF53822">
    <property type="entry name" value="Periplasmic binding protein-like I"/>
    <property type="match status" value="1"/>
</dbReference>
<gene>
    <name evidence="5" type="ORF">Q8947_13995</name>
</gene>
<dbReference type="Proteomes" id="UP001232156">
    <property type="component" value="Unassembled WGS sequence"/>
</dbReference>
<dbReference type="InterPro" id="IPR028082">
    <property type="entry name" value="Peripla_BP_I"/>
</dbReference>
<comment type="caution">
    <text evidence="5">The sequence shown here is derived from an EMBL/GenBank/DDBJ whole genome shotgun (WGS) entry which is preliminary data.</text>
</comment>
<dbReference type="Pfam" id="PF13377">
    <property type="entry name" value="Peripla_BP_3"/>
    <property type="match status" value="1"/>
</dbReference>
<dbReference type="RefSeq" id="WP_347287638.1">
    <property type="nucleotide sequence ID" value="NZ_JAUZQE010000053.1"/>
</dbReference>
<protein>
    <submittedName>
        <fullName evidence="5">Substrate-binding domain-containing protein</fullName>
    </submittedName>
</protein>
<dbReference type="Gene3D" id="1.10.260.40">
    <property type="entry name" value="lambda repressor-like DNA-binding domains"/>
    <property type="match status" value="1"/>
</dbReference>
<dbReference type="InterPro" id="IPR046335">
    <property type="entry name" value="LacI/GalR-like_sensor"/>
</dbReference>
<reference evidence="5 6" key="1">
    <citation type="submission" date="2023-08" db="EMBL/GenBank/DDBJ databases">
        <title>Alcaligenaceae gen. nov., a novel taxon isolated from the sludge of Yixing Pesticide Factory.</title>
        <authorList>
            <person name="Ruan L."/>
        </authorList>
    </citation>
    <scope>NUCLEOTIDE SEQUENCE [LARGE SCALE GENOMIC DNA]</scope>
    <source>
        <strain evidence="5 6">LG-2</strain>
    </source>
</reference>
<proteinExistence type="predicted"/>
<organism evidence="5 6">
    <name type="scientific">Yanghanlia caeni</name>
    <dbReference type="NCBI Taxonomy" id="3064283"/>
    <lineage>
        <taxon>Bacteria</taxon>
        <taxon>Pseudomonadati</taxon>
        <taxon>Pseudomonadota</taxon>
        <taxon>Betaproteobacteria</taxon>
        <taxon>Burkholderiales</taxon>
        <taxon>Alcaligenaceae</taxon>
        <taxon>Yanghanlia</taxon>
    </lineage>
</organism>